<dbReference type="Proteomes" id="UP001566132">
    <property type="component" value="Unassembled WGS sequence"/>
</dbReference>
<evidence type="ECO:0000313" key="12">
    <source>
        <dbReference type="Proteomes" id="UP001566132"/>
    </source>
</evidence>
<dbReference type="GO" id="GO:0071897">
    <property type="term" value="P:DNA biosynthetic process"/>
    <property type="evidence" value="ECO:0007669"/>
    <property type="project" value="UniProtKB-ARBA"/>
</dbReference>
<dbReference type="Gene3D" id="1.10.1320.10">
    <property type="entry name" value="DNA-directed RNA polymerase, N-terminal domain"/>
    <property type="match status" value="1"/>
</dbReference>
<organism evidence="11 12">
    <name type="scientific">Hypothenemus hampei</name>
    <name type="common">Coffee berry borer</name>
    <dbReference type="NCBI Taxonomy" id="57062"/>
    <lineage>
        <taxon>Eukaryota</taxon>
        <taxon>Metazoa</taxon>
        <taxon>Ecdysozoa</taxon>
        <taxon>Arthropoda</taxon>
        <taxon>Hexapoda</taxon>
        <taxon>Insecta</taxon>
        <taxon>Pterygota</taxon>
        <taxon>Neoptera</taxon>
        <taxon>Endopterygota</taxon>
        <taxon>Coleoptera</taxon>
        <taxon>Polyphaga</taxon>
        <taxon>Cucujiformia</taxon>
        <taxon>Curculionidae</taxon>
        <taxon>Scolytinae</taxon>
        <taxon>Hypothenemus</taxon>
    </lineage>
</organism>
<evidence type="ECO:0000256" key="4">
    <source>
        <dbReference type="ARBA" id="ARBA00022679"/>
    </source>
</evidence>
<evidence type="ECO:0000259" key="10">
    <source>
        <dbReference type="SMART" id="SM01311"/>
    </source>
</evidence>
<dbReference type="InterPro" id="IPR011990">
    <property type="entry name" value="TPR-like_helical_dom_sf"/>
</dbReference>
<feature type="domain" description="DNA-directed RNA polymerase N-terminal" evidence="10">
    <location>
        <begin position="416"/>
        <end position="736"/>
    </location>
</feature>
<dbReference type="EC" id="2.7.7.6" evidence="2 9"/>
<comment type="similarity">
    <text evidence="1 9">Belongs to the phage and mitochondrial RNA polymerase family.</text>
</comment>
<keyword evidence="5 9" id="KW-0548">Nucleotidyltransferase</keyword>
<dbReference type="PROSITE" id="PS00900">
    <property type="entry name" value="RNA_POL_PHAGE_1"/>
    <property type="match status" value="1"/>
</dbReference>
<dbReference type="AlphaFoldDB" id="A0ABD1EIX2"/>
<gene>
    <name evidence="11" type="ORF">ABEB36_010085</name>
</gene>
<evidence type="ECO:0000256" key="5">
    <source>
        <dbReference type="ARBA" id="ARBA00022695"/>
    </source>
</evidence>
<dbReference type="SUPFAM" id="SSF56672">
    <property type="entry name" value="DNA/RNA polymerases"/>
    <property type="match status" value="1"/>
</dbReference>
<keyword evidence="3 9" id="KW-0240">DNA-directed RNA polymerase</keyword>
<evidence type="ECO:0000256" key="9">
    <source>
        <dbReference type="RuleBase" id="RU003805"/>
    </source>
</evidence>
<keyword evidence="12" id="KW-1185">Reference proteome</keyword>
<dbReference type="GO" id="GO:0003899">
    <property type="term" value="F:DNA-directed RNA polymerase activity"/>
    <property type="evidence" value="ECO:0007669"/>
    <property type="project" value="UniProtKB-EC"/>
</dbReference>
<dbReference type="InterPro" id="IPR037159">
    <property type="entry name" value="RNA_POL_N_sf"/>
</dbReference>
<dbReference type="InterPro" id="IPR043502">
    <property type="entry name" value="DNA/RNA_pol_sf"/>
</dbReference>
<keyword evidence="6" id="KW-0809">Transit peptide</keyword>
<evidence type="ECO:0000256" key="8">
    <source>
        <dbReference type="ARBA" id="ARBA00048552"/>
    </source>
</evidence>
<dbReference type="InterPro" id="IPR029262">
    <property type="entry name" value="RPOL_N"/>
</dbReference>
<evidence type="ECO:0000256" key="3">
    <source>
        <dbReference type="ARBA" id="ARBA00022478"/>
    </source>
</evidence>
<dbReference type="GO" id="GO:0000428">
    <property type="term" value="C:DNA-directed RNA polymerase complex"/>
    <property type="evidence" value="ECO:0007669"/>
    <property type="project" value="UniProtKB-KW"/>
</dbReference>
<dbReference type="Gene3D" id="1.10.150.20">
    <property type="entry name" value="5' to 3' exonuclease, C-terminal subdomain"/>
    <property type="match status" value="1"/>
</dbReference>
<dbReference type="Gene3D" id="1.25.40.10">
    <property type="entry name" value="Tetratricopeptide repeat domain"/>
    <property type="match status" value="1"/>
</dbReference>
<dbReference type="InterPro" id="IPR002092">
    <property type="entry name" value="DNA-dir_Rpol_phage-type"/>
</dbReference>
<dbReference type="Pfam" id="PF00940">
    <property type="entry name" value="RNA_pol"/>
    <property type="match status" value="1"/>
</dbReference>
<evidence type="ECO:0000256" key="1">
    <source>
        <dbReference type="ARBA" id="ARBA00009493"/>
    </source>
</evidence>
<sequence length="1264" mass="145240">MMFLLLRRGSLTFERSLPLSWNNISENYQPNVTEKTCLLCKRLNGFITHVREQSSVSSPSVKKMRKKWNKKLVNKAYTDILVVNKQSSLYHKANVTKLKPSDLNLLVASNIDLNELYKIKDHKYLASHTYDNLVVEGDFSCDNITAPLDIISTEVTEELNKTIILEPEIESELEFKSLSGKNSLQPEEIEDVPELTLETTKNENQLSVEKESQHQQHRDTIAAKTLAAYVEVCNHQRNPNRGLSALHFHQLRSKRKNHLKISSMTNLQVYHTILKGFANKGDYTRVNKVLSIIREEKVELDLHCFNAILECLGRININNFYLKDIRIWIREAQNKSIHVNDIMNKGIFLNDEREYVLKAIKADDPLYVPKYEKPNVFYENPLVDHLNDDRMTNLQTEERLGRVPFISKQAISKCVEDQLSLEEKSYITIKSIERKDAPDKETIHYRETLNDHYKLWSEAAFEAFIRDLSTVAAQRSAFNLEPYLRSIPVKDIVEIIVQEATKMAQSSETYSPEVYLLYKMLGSKVYNRYRVICKEKTGVLDKTLSIHKKFCENYAVAHTELDCVPDQEQHMNLRSQWQFIEHEQCQNSVTLSMGHQPWVPVTLTAIGKFLYHIIMHDLKIDVNSLRSKSKHKNFLPAFYTIFRSQGRIVKEEVKPHPVLFKLYKLSQPETLTFPIVEVPMLCPPIPWTSLENGGYLISPTDFVRLPPLASTQRKRMADSKVNRLYPNFDALNQLSSIPWKVNTKLLDVILKVFRSGGSAKLDVPEPPSSLPPAPQITPDMDKTQRYQMYKQKLQLRRKKAEMYSLWCDCLYRLSLANHFRDEIFWLPHNMDFRGRVYPVPPHLNHLGSDLARSMLVFGEARPLGPNGLDWLKIHLINLTGLKKKESIQARLDYANEIIHLILDSADNPLNGQKWWAQSDEPWQTLACCMEIANVIRSGQDPALYRSHFPVHQDGSCNGLQHYAALGRDSAGAFSVNLAPSLLPQDVYSAVVNLVENQRSEDEANGVEIAKILNGFVKRKVIKQTIMTTVYGVTRYGARLQIAKQLNDIDDFPKDSVWSASSYLAARTFESLRSMFSSAREIQDWFTECARLISGVNGALVEWVTPMGLPVVQPYIKHKKTSMPSGYEGFCLDQFEKPNVMKQKNAFPPNFVHSLDSSHMMLTSLHSARSGITFVSVHDCYWTHPSTIQIMNKICREQFVALHSQPILENLSVFLYDLYAHDESAMTEGSMSELSRKKLNKVIKRLPKTGDFDIKNVLNSVYFFS</sequence>
<keyword evidence="4 9" id="KW-0808">Transferase</keyword>
<dbReference type="PANTHER" id="PTHR10102">
    <property type="entry name" value="DNA-DIRECTED RNA POLYMERASE, MITOCHONDRIAL"/>
    <property type="match status" value="1"/>
</dbReference>
<comment type="catalytic activity">
    <reaction evidence="8 9">
        <text>RNA(n) + a ribonucleoside 5'-triphosphate = RNA(n+1) + diphosphate</text>
        <dbReference type="Rhea" id="RHEA:21248"/>
        <dbReference type="Rhea" id="RHEA-COMP:14527"/>
        <dbReference type="Rhea" id="RHEA-COMP:17342"/>
        <dbReference type="ChEBI" id="CHEBI:33019"/>
        <dbReference type="ChEBI" id="CHEBI:61557"/>
        <dbReference type="ChEBI" id="CHEBI:140395"/>
        <dbReference type="EC" id="2.7.7.6"/>
    </reaction>
</comment>
<protein>
    <recommendedName>
        <fullName evidence="2 9">DNA-directed RNA polymerase</fullName>
        <ecNumber evidence="2 9">2.7.7.6</ecNumber>
    </recommendedName>
</protein>
<dbReference type="FunFam" id="1.10.150.20:FF:000031">
    <property type="entry name" value="DNA-directed RNA polymerase"/>
    <property type="match status" value="1"/>
</dbReference>
<comment type="caution">
    <text evidence="11">The sequence shown here is derived from an EMBL/GenBank/DDBJ whole genome shotgun (WGS) entry which is preliminary data.</text>
</comment>
<dbReference type="FunFam" id="1.10.287.280:FF:000001">
    <property type="entry name" value="DNA-directed RNA polymerase"/>
    <property type="match status" value="1"/>
</dbReference>
<dbReference type="InterPro" id="IPR046950">
    <property type="entry name" value="DNA-dir_Rpol_C_phage-type"/>
</dbReference>
<dbReference type="PROSITE" id="PS00489">
    <property type="entry name" value="RNA_POL_PHAGE_2"/>
    <property type="match status" value="1"/>
</dbReference>
<evidence type="ECO:0000256" key="6">
    <source>
        <dbReference type="ARBA" id="ARBA00022946"/>
    </source>
</evidence>
<dbReference type="SMART" id="SM01311">
    <property type="entry name" value="RPOL_N"/>
    <property type="match status" value="1"/>
</dbReference>
<dbReference type="Pfam" id="PF14700">
    <property type="entry name" value="RPOL_N"/>
    <property type="match status" value="1"/>
</dbReference>
<evidence type="ECO:0000256" key="7">
    <source>
        <dbReference type="ARBA" id="ARBA00023163"/>
    </source>
</evidence>
<evidence type="ECO:0000313" key="11">
    <source>
        <dbReference type="EMBL" id="KAL1494494.1"/>
    </source>
</evidence>
<comment type="function">
    <text evidence="9">DNA-dependent RNA polymerase catalyzes the transcription of DNA into RNA using the four ribonucleoside triphosphates as substrates.</text>
</comment>
<dbReference type="PANTHER" id="PTHR10102:SF0">
    <property type="entry name" value="DNA-DIRECTED RNA POLYMERASE, MITOCHONDRIAL"/>
    <property type="match status" value="1"/>
</dbReference>
<reference evidence="11 12" key="1">
    <citation type="submission" date="2024-05" db="EMBL/GenBank/DDBJ databases">
        <title>Genetic variation in Jamaican populations of the coffee berry borer (Hypothenemus hampei).</title>
        <authorList>
            <person name="Errbii M."/>
            <person name="Myrie A."/>
        </authorList>
    </citation>
    <scope>NUCLEOTIDE SEQUENCE [LARGE SCALE GENOMIC DNA]</scope>
    <source>
        <strain evidence="11">JA-Hopewell-2020-01-JO</strain>
        <tissue evidence="11">Whole body</tissue>
    </source>
</reference>
<dbReference type="Gene3D" id="1.10.287.280">
    <property type="match status" value="1"/>
</dbReference>
<dbReference type="EMBL" id="JBDJPC010000007">
    <property type="protein sequence ID" value="KAL1494494.1"/>
    <property type="molecule type" value="Genomic_DNA"/>
</dbReference>
<keyword evidence="7 9" id="KW-0804">Transcription</keyword>
<proteinExistence type="inferred from homology"/>
<accession>A0ABD1EIX2</accession>
<evidence type="ECO:0000256" key="2">
    <source>
        <dbReference type="ARBA" id="ARBA00012418"/>
    </source>
</evidence>
<name>A0ABD1EIX2_HYPHA</name>